<keyword evidence="3" id="KW-0998">Cell outer membrane</keyword>
<sequence>MRDQLLMNIQFKKILPMPVRVGCLLLPIMLAGCQTVGHVTQEPPAKESELVLEQAIAHNQLTNALKPPPAPLALAPMSIAQLAAVEDERFDVSADRLSARTFFMGLVEGTPYNMIVHEEIAGAITLHLKDVTVAEVMKAVRDVYGYEYKRNGNLYQVVPKALETQIFQVNYLDIQRIGKSQTSVSSGSVSQVSNDDSSDDSSDSSDSSSTQTVQGTQISTRSQADFWGDLQQTLSAIIGQEAGQRVVVTPQTGVIVARAYPSELLTLKSYLEKAELILRRQVVIEAKILEVTLSNGFQAGIDWSAIGTPNSRNNLVVGQSSASFTNPDNIGGIFSAALNLNDFTALIDLLGRQGNVQVLSSPRVSTLNNQKAVIKVGTDEFYVTDIQNTTTTGTATTSTPDVELTPFFSGIALDVTPQISDDDEIILHIHPSVSEVQDQQKLISIGDDAFNIPLALSSIRESDSVVRAGSGQVIVIGGLMKSSSNDVLAKAPGLGDIPGVGKLFQQRQQSSDKSELVILLRPVIADGNSWKQELQRSLDSFRGLQ</sequence>
<dbReference type="GO" id="GO:0019867">
    <property type="term" value="C:outer membrane"/>
    <property type="evidence" value="ECO:0007669"/>
    <property type="project" value="InterPro"/>
</dbReference>
<reference evidence="6" key="1">
    <citation type="submission" date="2023-07" db="EMBL/GenBank/DDBJ databases">
        <title>Genome content predicts the carbon catabolic preferences of heterotrophic bacteria.</title>
        <authorList>
            <person name="Gralka M."/>
        </authorList>
    </citation>
    <scope>NUCLEOTIDE SEQUENCE</scope>
    <source>
        <strain evidence="6">I2M16</strain>
    </source>
</reference>
<dbReference type="InterPro" id="IPR013358">
    <property type="entry name" value="Pilus_biogenesis_MshL"/>
</dbReference>
<dbReference type="InterPro" id="IPR050810">
    <property type="entry name" value="Bact_Secretion_Sys_Channel"/>
</dbReference>
<evidence type="ECO:0000256" key="2">
    <source>
        <dbReference type="ARBA" id="ARBA00023136"/>
    </source>
</evidence>
<dbReference type="GO" id="GO:0015627">
    <property type="term" value="C:type II protein secretion system complex"/>
    <property type="evidence" value="ECO:0007669"/>
    <property type="project" value="TreeGrafter"/>
</dbReference>
<evidence type="ECO:0000313" key="7">
    <source>
        <dbReference type="Proteomes" id="UP001169862"/>
    </source>
</evidence>
<feature type="region of interest" description="Disordered" evidence="4">
    <location>
        <begin position="185"/>
        <end position="217"/>
    </location>
</feature>
<dbReference type="SMART" id="SM00965">
    <property type="entry name" value="STN"/>
    <property type="match status" value="1"/>
</dbReference>
<dbReference type="PANTHER" id="PTHR30332:SF17">
    <property type="entry name" value="TYPE IV PILIATION SYSTEM PROTEIN DR_0774-RELATED"/>
    <property type="match status" value="1"/>
</dbReference>
<dbReference type="RefSeq" id="WP_303549557.1">
    <property type="nucleotide sequence ID" value="NZ_JAUOPG010000004.1"/>
</dbReference>
<evidence type="ECO:0000256" key="4">
    <source>
        <dbReference type="SAM" id="MobiDB-lite"/>
    </source>
</evidence>
<keyword evidence="2" id="KW-0472">Membrane</keyword>
<dbReference type="InterPro" id="IPR004846">
    <property type="entry name" value="T2SS/T3SS_dom"/>
</dbReference>
<protein>
    <submittedName>
        <fullName evidence="6">Pilus (MSHA type) biogenesis protein MshL</fullName>
    </submittedName>
</protein>
<dbReference type="Pfam" id="PF07655">
    <property type="entry name" value="Secretin_N_2"/>
    <property type="match status" value="1"/>
</dbReference>
<dbReference type="NCBIfam" id="TIGR02519">
    <property type="entry name" value="pilus_MshL"/>
    <property type="match status" value="1"/>
</dbReference>
<keyword evidence="1" id="KW-0813">Transport</keyword>
<feature type="compositionally biased region" description="Low complexity" evidence="4">
    <location>
        <begin position="185"/>
        <end position="195"/>
    </location>
</feature>
<dbReference type="PROSITE" id="PS51257">
    <property type="entry name" value="PROKAR_LIPOPROTEIN"/>
    <property type="match status" value="1"/>
</dbReference>
<feature type="domain" description="Secretin/TonB short N-terminal" evidence="5">
    <location>
        <begin position="112"/>
        <end position="160"/>
    </location>
</feature>
<dbReference type="AlphaFoldDB" id="A0AAW7XJV1"/>
<gene>
    <name evidence="6" type="primary">mshL</name>
    <name evidence="6" type="ORF">Q4490_07160</name>
</gene>
<name>A0AAW7XJV1_9GAMM</name>
<dbReference type="PANTHER" id="PTHR30332">
    <property type="entry name" value="PROBABLE GENERAL SECRETION PATHWAY PROTEIN D"/>
    <property type="match status" value="1"/>
</dbReference>
<dbReference type="Pfam" id="PF00263">
    <property type="entry name" value="Secretin"/>
    <property type="match status" value="1"/>
</dbReference>
<comment type="caution">
    <text evidence="6">The sequence shown here is derived from an EMBL/GenBank/DDBJ whole genome shotgun (WGS) entry which is preliminary data.</text>
</comment>
<feature type="compositionally biased region" description="Low complexity" evidence="4">
    <location>
        <begin position="204"/>
        <end position="217"/>
    </location>
</feature>
<dbReference type="InterPro" id="IPR001775">
    <property type="entry name" value="GspD/PilQ"/>
</dbReference>
<evidence type="ECO:0000256" key="1">
    <source>
        <dbReference type="ARBA" id="ARBA00022448"/>
    </source>
</evidence>
<evidence type="ECO:0000256" key="3">
    <source>
        <dbReference type="ARBA" id="ARBA00023237"/>
    </source>
</evidence>
<evidence type="ECO:0000313" key="6">
    <source>
        <dbReference type="EMBL" id="MDO6453339.1"/>
    </source>
</evidence>
<dbReference type="GO" id="GO:0009297">
    <property type="term" value="P:pilus assembly"/>
    <property type="evidence" value="ECO:0007669"/>
    <property type="project" value="InterPro"/>
</dbReference>
<proteinExistence type="predicted"/>
<accession>A0AAW7XJV1</accession>
<dbReference type="Gene3D" id="3.30.1370.130">
    <property type="match status" value="1"/>
</dbReference>
<dbReference type="PRINTS" id="PR00811">
    <property type="entry name" value="BCTERIALGSPD"/>
</dbReference>
<organism evidence="6 7">
    <name type="scientific">Neptunomonas phycophila</name>
    <dbReference type="NCBI Taxonomy" id="1572645"/>
    <lineage>
        <taxon>Bacteria</taxon>
        <taxon>Pseudomonadati</taxon>
        <taxon>Pseudomonadota</taxon>
        <taxon>Gammaproteobacteria</taxon>
        <taxon>Oceanospirillales</taxon>
        <taxon>Oceanospirillaceae</taxon>
        <taxon>Neptunomonas</taxon>
    </lineage>
</organism>
<dbReference type="InterPro" id="IPR011662">
    <property type="entry name" value="Secretin/TonB_short_N"/>
</dbReference>
<dbReference type="EMBL" id="JAUOPG010000004">
    <property type="protein sequence ID" value="MDO6453339.1"/>
    <property type="molecule type" value="Genomic_DNA"/>
</dbReference>
<evidence type="ECO:0000259" key="5">
    <source>
        <dbReference type="SMART" id="SM00965"/>
    </source>
</evidence>
<dbReference type="GO" id="GO:0009306">
    <property type="term" value="P:protein secretion"/>
    <property type="evidence" value="ECO:0007669"/>
    <property type="project" value="InterPro"/>
</dbReference>
<dbReference type="Proteomes" id="UP001169862">
    <property type="component" value="Unassembled WGS sequence"/>
</dbReference>
<dbReference type="InterPro" id="IPR011514">
    <property type="entry name" value="Secretin_N_2"/>
</dbReference>